<proteinExistence type="predicted"/>
<dbReference type="EMBL" id="JAPEIS010000007">
    <property type="protein sequence ID" value="KAJ8064585.1"/>
    <property type="molecule type" value="Genomic_DNA"/>
</dbReference>
<sequence>MIKIRRLTESSIHNLKPIHYPSVLFGYGIGPGHLATRKRLNPAIGKGLHDQCLADPVLMESTMAGRKTTICIPSTFHREKSLGRSGGMNLWIRKKAKFGGEKQWQIKADGGDGDDDHASAFWACDGMYFLCRNFVQGENCIPAVYSSHMALRGKVVFTTDISMFPGVKGWHMSTFSIDGGKYFNIAAFSMEEVRKKRGRNYVATTDELLIYFSGQTKVQKTLTVSSGGIAVGFLC</sequence>
<keyword evidence="2" id="KW-1185">Reference proteome</keyword>
<dbReference type="Proteomes" id="UP001152300">
    <property type="component" value="Unassembled WGS sequence"/>
</dbReference>
<comment type="caution">
    <text evidence="1">The sequence shown here is derived from an EMBL/GenBank/DDBJ whole genome shotgun (WGS) entry which is preliminary data.</text>
</comment>
<gene>
    <name evidence="1" type="ORF">OCU04_006913</name>
</gene>
<evidence type="ECO:0000313" key="1">
    <source>
        <dbReference type="EMBL" id="KAJ8064585.1"/>
    </source>
</evidence>
<dbReference type="OrthoDB" id="4215871at2759"/>
<evidence type="ECO:0000313" key="2">
    <source>
        <dbReference type="Proteomes" id="UP001152300"/>
    </source>
</evidence>
<protein>
    <submittedName>
        <fullName evidence="1">Uncharacterized protein</fullName>
    </submittedName>
</protein>
<organism evidence="1 2">
    <name type="scientific">Sclerotinia nivalis</name>
    <dbReference type="NCBI Taxonomy" id="352851"/>
    <lineage>
        <taxon>Eukaryota</taxon>
        <taxon>Fungi</taxon>
        <taxon>Dikarya</taxon>
        <taxon>Ascomycota</taxon>
        <taxon>Pezizomycotina</taxon>
        <taxon>Leotiomycetes</taxon>
        <taxon>Helotiales</taxon>
        <taxon>Sclerotiniaceae</taxon>
        <taxon>Sclerotinia</taxon>
    </lineage>
</organism>
<dbReference type="AlphaFoldDB" id="A0A9X0AKU6"/>
<name>A0A9X0AKU6_9HELO</name>
<reference evidence="1" key="1">
    <citation type="submission" date="2022-11" db="EMBL/GenBank/DDBJ databases">
        <title>Genome Resource of Sclerotinia nivalis Strain SnTB1, a Plant Pathogen Isolated from American Ginseng.</title>
        <authorList>
            <person name="Fan S."/>
        </authorList>
    </citation>
    <scope>NUCLEOTIDE SEQUENCE</scope>
    <source>
        <strain evidence="1">SnTB1</strain>
    </source>
</reference>
<accession>A0A9X0AKU6</accession>